<feature type="transmembrane region" description="Helical" evidence="1">
    <location>
        <begin position="134"/>
        <end position="154"/>
    </location>
</feature>
<name>A0A261U519_9BORD</name>
<dbReference type="RefSeq" id="WP_094837857.1">
    <property type="nucleotide sequence ID" value="NZ_NEVQ01000013.1"/>
</dbReference>
<organism evidence="3 4">
    <name type="scientific">Bordetella genomosp. 4</name>
    <dbReference type="NCBI Taxonomy" id="463044"/>
    <lineage>
        <taxon>Bacteria</taxon>
        <taxon>Pseudomonadati</taxon>
        <taxon>Pseudomonadota</taxon>
        <taxon>Betaproteobacteria</taxon>
        <taxon>Burkholderiales</taxon>
        <taxon>Alcaligenaceae</taxon>
        <taxon>Bordetella</taxon>
    </lineage>
</organism>
<evidence type="ECO:0000313" key="3">
    <source>
        <dbReference type="EMBL" id="OZI55963.1"/>
    </source>
</evidence>
<protein>
    <recommendedName>
        <fullName evidence="2">DUF1468 domain-containing protein</fullName>
    </recommendedName>
</protein>
<dbReference type="EMBL" id="NEVQ01000013">
    <property type="protein sequence ID" value="OZI55963.1"/>
    <property type="molecule type" value="Genomic_DNA"/>
</dbReference>
<feature type="transmembrane region" description="Helical" evidence="1">
    <location>
        <begin position="105"/>
        <end position="122"/>
    </location>
</feature>
<feature type="domain" description="DUF1468" evidence="2">
    <location>
        <begin position="13"/>
        <end position="155"/>
    </location>
</feature>
<gene>
    <name evidence="3" type="ORF">CAL20_10925</name>
</gene>
<feature type="transmembrane region" description="Helical" evidence="1">
    <location>
        <begin position="83"/>
        <end position="99"/>
    </location>
</feature>
<evidence type="ECO:0000259" key="2">
    <source>
        <dbReference type="Pfam" id="PF07331"/>
    </source>
</evidence>
<keyword evidence="1" id="KW-0812">Transmembrane</keyword>
<keyword evidence="1" id="KW-1133">Transmembrane helix</keyword>
<dbReference type="AlphaFoldDB" id="A0A261U519"/>
<feature type="transmembrane region" description="Helical" evidence="1">
    <location>
        <begin position="43"/>
        <end position="62"/>
    </location>
</feature>
<evidence type="ECO:0000256" key="1">
    <source>
        <dbReference type="SAM" id="Phobius"/>
    </source>
</evidence>
<proteinExistence type="predicted"/>
<keyword evidence="1" id="KW-0472">Membrane</keyword>
<evidence type="ECO:0000313" key="4">
    <source>
        <dbReference type="Proteomes" id="UP000216885"/>
    </source>
</evidence>
<comment type="caution">
    <text evidence="3">The sequence shown here is derived from an EMBL/GenBank/DDBJ whole genome shotgun (WGS) entry which is preliminary data.</text>
</comment>
<dbReference type="InterPro" id="IPR009936">
    <property type="entry name" value="DUF1468"/>
</dbReference>
<dbReference type="Pfam" id="PF07331">
    <property type="entry name" value="TctB"/>
    <property type="match status" value="1"/>
</dbReference>
<dbReference type="Proteomes" id="UP000216885">
    <property type="component" value="Unassembled WGS sequence"/>
</dbReference>
<keyword evidence="4" id="KW-1185">Reference proteome</keyword>
<reference evidence="3 4" key="1">
    <citation type="submission" date="2017-05" db="EMBL/GenBank/DDBJ databases">
        <title>Complete and WGS of Bordetella genogroups.</title>
        <authorList>
            <person name="Spilker T."/>
            <person name="LiPuma J."/>
        </authorList>
    </citation>
    <scope>NUCLEOTIDE SEQUENCE [LARGE SCALE GENOMIC DNA]</scope>
    <source>
        <strain evidence="3 4">AU9919</strain>
    </source>
</reference>
<accession>A0A261U519</accession>
<sequence length="164" mass="17092">MVLNEKKASGLIGLMAIVSGIAAIITARDFPPSLTDTDVGPSIFPTAYGAILAILGLVLFASGLRRASKRGAADEGGTPPLDIAKLVFGVVGVAAYLWIIDYAGFAISTIIYLWLMIGLMRGTAGFRQISTPVLAILIGLAVYAAFVMLLQVPLPTGLWLDSAA</sequence>